<comment type="caution">
    <text evidence="1">The sequence shown here is derived from an EMBL/GenBank/DDBJ whole genome shotgun (WGS) entry which is preliminary data.</text>
</comment>
<dbReference type="Proteomes" id="UP001057402">
    <property type="component" value="Chromosome 7"/>
</dbReference>
<dbReference type="EMBL" id="CM042886">
    <property type="protein sequence ID" value="KAI4338948.1"/>
    <property type="molecule type" value="Genomic_DNA"/>
</dbReference>
<accession>A0ACB9NR54</accession>
<protein>
    <submittedName>
        <fullName evidence="1">Uncharacterized protein</fullName>
    </submittedName>
</protein>
<name>A0ACB9NR54_9MYRT</name>
<organism evidence="1 2">
    <name type="scientific">Melastoma candidum</name>
    <dbReference type="NCBI Taxonomy" id="119954"/>
    <lineage>
        <taxon>Eukaryota</taxon>
        <taxon>Viridiplantae</taxon>
        <taxon>Streptophyta</taxon>
        <taxon>Embryophyta</taxon>
        <taxon>Tracheophyta</taxon>
        <taxon>Spermatophyta</taxon>
        <taxon>Magnoliopsida</taxon>
        <taxon>eudicotyledons</taxon>
        <taxon>Gunneridae</taxon>
        <taxon>Pentapetalae</taxon>
        <taxon>rosids</taxon>
        <taxon>malvids</taxon>
        <taxon>Myrtales</taxon>
        <taxon>Melastomataceae</taxon>
        <taxon>Melastomatoideae</taxon>
        <taxon>Melastomateae</taxon>
        <taxon>Melastoma</taxon>
    </lineage>
</organism>
<reference evidence="2" key="1">
    <citation type="journal article" date="2023" name="Front. Plant Sci.">
        <title>Chromosomal-level genome assembly of Melastoma candidum provides insights into trichome evolution.</title>
        <authorList>
            <person name="Zhong Y."/>
            <person name="Wu W."/>
            <person name="Sun C."/>
            <person name="Zou P."/>
            <person name="Liu Y."/>
            <person name="Dai S."/>
            <person name="Zhou R."/>
        </authorList>
    </citation>
    <scope>NUCLEOTIDE SEQUENCE [LARGE SCALE GENOMIC DNA]</scope>
</reference>
<keyword evidence="2" id="KW-1185">Reference proteome</keyword>
<sequence length="131" mass="14068">MGNLSKIVVAALGVLFMMVASMTATLVTTIVSSNATANTYGPGNYANSVDYVLEDMATVTPNHPGYDYHTNSPYTVEVAYGHSTCNKALTFADCGTCVAAAKSLIKKLHPNSMGVEMNLQDCSMRYESYYV</sequence>
<proteinExistence type="predicted"/>
<evidence type="ECO:0000313" key="1">
    <source>
        <dbReference type="EMBL" id="KAI4338948.1"/>
    </source>
</evidence>
<evidence type="ECO:0000313" key="2">
    <source>
        <dbReference type="Proteomes" id="UP001057402"/>
    </source>
</evidence>
<gene>
    <name evidence="1" type="ORF">MLD38_023950</name>
</gene>